<dbReference type="AlphaFoldDB" id="A0A562SUZ4"/>
<gene>
    <name evidence="2" type="ORF">LX66_4896</name>
</gene>
<proteinExistence type="predicted"/>
<reference evidence="2 3" key="1">
    <citation type="journal article" date="2013" name="Stand. Genomic Sci.">
        <title>Genomic Encyclopedia of Type Strains, Phase I: The one thousand microbial genomes (KMG-I) project.</title>
        <authorList>
            <person name="Kyrpides N.C."/>
            <person name="Woyke T."/>
            <person name="Eisen J.A."/>
            <person name="Garrity G."/>
            <person name="Lilburn T.G."/>
            <person name="Beck B.J."/>
            <person name="Whitman W.B."/>
            <person name="Hugenholtz P."/>
            <person name="Klenk H.P."/>
        </authorList>
    </citation>
    <scope>NUCLEOTIDE SEQUENCE [LARGE SCALE GENOMIC DNA]</scope>
    <source>
        <strain evidence="2 3">DSM 13484</strain>
    </source>
</reference>
<dbReference type="RefSeq" id="WP_145718253.1">
    <property type="nucleotide sequence ID" value="NZ_BAAAFY010000002.1"/>
</dbReference>
<dbReference type="OrthoDB" id="9802846at2"/>
<dbReference type="InterPro" id="IPR007048">
    <property type="entry name" value="IraD/Gp25-like"/>
</dbReference>
<dbReference type="Pfam" id="PF04965">
    <property type="entry name" value="GPW_gp25"/>
    <property type="match status" value="1"/>
</dbReference>
<dbReference type="SUPFAM" id="SSF160719">
    <property type="entry name" value="gpW/gp25-like"/>
    <property type="match status" value="1"/>
</dbReference>
<dbReference type="EMBL" id="VLLG01000005">
    <property type="protein sequence ID" value="TWI84526.1"/>
    <property type="molecule type" value="Genomic_DNA"/>
</dbReference>
<dbReference type="Proteomes" id="UP000316778">
    <property type="component" value="Unassembled WGS sequence"/>
</dbReference>
<accession>A0A562SUZ4</accession>
<protein>
    <recommendedName>
        <fullName evidence="1">IraD/Gp25-like domain-containing protein</fullName>
    </recommendedName>
</protein>
<feature type="domain" description="IraD/Gp25-like" evidence="1">
    <location>
        <begin position="31"/>
        <end position="120"/>
    </location>
</feature>
<keyword evidence="3" id="KW-1185">Reference proteome</keyword>
<name>A0A562SUZ4_CHIJA</name>
<organism evidence="2 3">
    <name type="scientific">Chitinophaga japonensis</name>
    <name type="common">Flexibacter japonensis</name>
    <dbReference type="NCBI Taxonomy" id="104662"/>
    <lineage>
        <taxon>Bacteria</taxon>
        <taxon>Pseudomonadati</taxon>
        <taxon>Bacteroidota</taxon>
        <taxon>Chitinophagia</taxon>
        <taxon>Chitinophagales</taxon>
        <taxon>Chitinophagaceae</taxon>
        <taxon>Chitinophaga</taxon>
    </lineage>
</organism>
<comment type="caution">
    <text evidence="2">The sequence shown here is derived from an EMBL/GenBank/DDBJ whole genome shotgun (WGS) entry which is preliminary data.</text>
</comment>
<dbReference type="Gene3D" id="3.10.450.40">
    <property type="match status" value="1"/>
</dbReference>
<evidence type="ECO:0000313" key="3">
    <source>
        <dbReference type="Proteomes" id="UP000316778"/>
    </source>
</evidence>
<evidence type="ECO:0000313" key="2">
    <source>
        <dbReference type="EMBL" id="TWI84526.1"/>
    </source>
</evidence>
<evidence type="ECO:0000259" key="1">
    <source>
        <dbReference type="Pfam" id="PF04965"/>
    </source>
</evidence>
<sequence>MAKEIQSFLGTGWSFPPSFDKLDAGVQMVSDVADIEESIRIILSTIPGERIMQPDFGCDIKKLVFEIADAWLVSELNHIIYHALLQYEPRIIFIEAAVVDKSMEAGVLYVQITYSIIATNTRHNMVYPFYYLEGTNISGG</sequence>